<dbReference type="InterPro" id="IPR036271">
    <property type="entry name" value="Tet_transcr_reg_TetR-rel_C_sf"/>
</dbReference>
<dbReference type="EMBL" id="CP034687">
    <property type="protein sequence ID" value="AZS88320.1"/>
    <property type="molecule type" value="Genomic_DNA"/>
</dbReference>
<evidence type="ECO:0000313" key="9">
    <source>
        <dbReference type="Proteomes" id="UP000501753"/>
    </source>
</evidence>
<dbReference type="Gene3D" id="1.10.10.60">
    <property type="entry name" value="Homeodomain-like"/>
    <property type="match status" value="1"/>
</dbReference>
<evidence type="ECO:0000256" key="3">
    <source>
        <dbReference type="ARBA" id="ARBA00023163"/>
    </source>
</evidence>
<reference evidence="7 9" key="1">
    <citation type="submission" date="2018-04" db="EMBL/GenBank/DDBJ databases">
        <title>Complete genome sequences of Streptomyces griseoviridis K61 and characterization of antagonistic properties of biological control agents.</title>
        <authorList>
            <person name="Mariita R.M."/>
            <person name="Sello J.K."/>
        </authorList>
    </citation>
    <scope>NUCLEOTIDE SEQUENCE [LARGE SCALE GENOMIC DNA]</scope>
    <source>
        <strain evidence="7 9">K61</strain>
    </source>
</reference>
<dbReference type="InterPro" id="IPR009057">
    <property type="entry name" value="Homeodomain-like_sf"/>
</dbReference>
<evidence type="ECO:0000259" key="5">
    <source>
        <dbReference type="PROSITE" id="PS50977"/>
    </source>
</evidence>
<keyword evidence="9" id="KW-1185">Reference proteome</keyword>
<dbReference type="PANTHER" id="PTHR30055">
    <property type="entry name" value="HTH-TYPE TRANSCRIPTIONAL REGULATOR RUTR"/>
    <property type="match status" value="1"/>
</dbReference>
<dbReference type="KEGG" id="sgd:ELQ87_31830"/>
<dbReference type="GO" id="GO:0000976">
    <property type="term" value="F:transcription cis-regulatory region binding"/>
    <property type="evidence" value="ECO:0007669"/>
    <property type="project" value="TreeGrafter"/>
</dbReference>
<evidence type="ECO:0000256" key="1">
    <source>
        <dbReference type="ARBA" id="ARBA00023015"/>
    </source>
</evidence>
<dbReference type="AlphaFoldDB" id="A0A3S9ZKD6"/>
<dbReference type="PROSITE" id="PS50977">
    <property type="entry name" value="HTH_TETR_2"/>
    <property type="match status" value="1"/>
</dbReference>
<dbReference type="GO" id="GO:0003700">
    <property type="term" value="F:DNA-binding transcription factor activity"/>
    <property type="evidence" value="ECO:0007669"/>
    <property type="project" value="TreeGrafter"/>
</dbReference>
<keyword evidence="3" id="KW-0804">Transcription</keyword>
<feature type="domain" description="HTH tetR-type" evidence="5">
    <location>
        <begin position="15"/>
        <end position="75"/>
    </location>
</feature>
<feature type="DNA-binding region" description="H-T-H motif" evidence="4">
    <location>
        <begin position="38"/>
        <end position="57"/>
    </location>
</feature>
<proteinExistence type="predicted"/>
<dbReference type="SUPFAM" id="SSF48498">
    <property type="entry name" value="Tetracyclin repressor-like, C-terminal domain"/>
    <property type="match status" value="1"/>
</dbReference>
<protein>
    <submittedName>
        <fullName evidence="7">TetR family transcriptional regulator</fullName>
    </submittedName>
    <submittedName>
        <fullName evidence="6">TetR/AcrR family transcriptional regulator</fullName>
    </submittedName>
</protein>
<organism evidence="6 8">
    <name type="scientific">Streptomyces griseoviridis</name>
    <dbReference type="NCBI Taxonomy" id="45398"/>
    <lineage>
        <taxon>Bacteria</taxon>
        <taxon>Bacillati</taxon>
        <taxon>Actinomycetota</taxon>
        <taxon>Actinomycetes</taxon>
        <taxon>Kitasatosporales</taxon>
        <taxon>Streptomycetaceae</taxon>
        <taxon>Streptomyces</taxon>
    </lineage>
</organism>
<dbReference type="Gene3D" id="1.10.357.10">
    <property type="entry name" value="Tetracycline Repressor, domain 2"/>
    <property type="match status" value="1"/>
</dbReference>
<reference evidence="6 8" key="2">
    <citation type="submission" date="2018-12" db="EMBL/GenBank/DDBJ databases">
        <title>Streptomyces griseoviridis F1-27 complete genome.</title>
        <authorList>
            <person name="Mariita R.M."/>
            <person name="Sello J.K."/>
        </authorList>
    </citation>
    <scope>NUCLEOTIDE SEQUENCE [LARGE SCALE GENOMIC DNA]</scope>
    <source>
        <strain evidence="6 8">F1-27</strain>
    </source>
</reference>
<name>A0A3S9ZKD6_STRGD</name>
<dbReference type="SUPFAM" id="SSF46689">
    <property type="entry name" value="Homeodomain-like"/>
    <property type="match status" value="1"/>
</dbReference>
<dbReference type="Pfam" id="PF00440">
    <property type="entry name" value="TetR_N"/>
    <property type="match status" value="1"/>
</dbReference>
<dbReference type="InterPro" id="IPR050109">
    <property type="entry name" value="HTH-type_TetR-like_transc_reg"/>
</dbReference>
<evidence type="ECO:0000313" key="6">
    <source>
        <dbReference type="EMBL" id="AZS88320.1"/>
    </source>
</evidence>
<dbReference type="Proteomes" id="UP000501753">
    <property type="component" value="Chromosome"/>
</dbReference>
<evidence type="ECO:0000256" key="2">
    <source>
        <dbReference type="ARBA" id="ARBA00023125"/>
    </source>
</evidence>
<dbReference type="RefSeq" id="WP_127181101.1">
    <property type="nucleotide sequence ID" value="NZ_CP029078.1"/>
</dbReference>
<sequence length="203" mass="22257">MTEAPVASRRRKLTAERERELLLVTAQLVGEVGYEQVTMAAVAQRAKCSTATLYRQWESKPRLVISAWKALTTDTRKDLSSIDTGTLRGDLMEAARYLVADDPARGTFTSMPAAIVQDEGLMEVVREMLIHPILRDLAQLCERAVARGEIEAGNPVIDLADQILLGPWLAQNILHGTPATQELMETVVELVLLPALTARPATA</sequence>
<dbReference type="InterPro" id="IPR011075">
    <property type="entry name" value="TetR_C"/>
</dbReference>
<evidence type="ECO:0000313" key="7">
    <source>
        <dbReference type="EMBL" id="QCN84838.1"/>
    </source>
</evidence>
<keyword evidence="1" id="KW-0805">Transcription regulation</keyword>
<keyword evidence="2 4" id="KW-0238">DNA-binding</keyword>
<dbReference type="Proteomes" id="UP000271291">
    <property type="component" value="Chromosome"/>
</dbReference>
<dbReference type="EMBL" id="CP029078">
    <property type="protein sequence ID" value="QCN84838.1"/>
    <property type="molecule type" value="Genomic_DNA"/>
</dbReference>
<dbReference type="InterPro" id="IPR001647">
    <property type="entry name" value="HTH_TetR"/>
</dbReference>
<evidence type="ECO:0000313" key="8">
    <source>
        <dbReference type="Proteomes" id="UP000271291"/>
    </source>
</evidence>
<gene>
    <name evidence="7" type="ORF">DDJ31_07435</name>
    <name evidence="6" type="ORF">ELQ87_31830</name>
</gene>
<dbReference type="OrthoDB" id="9796019at2"/>
<evidence type="ECO:0000256" key="4">
    <source>
        <dbReference type="PROSITE-ProRule" id="PRU00335"/>
    </source>
</evidence>
<dbReference type="PANTHER" id="PTHR30055:SF149">
    <property type="entry name" value="TETR-FAMILY TRANSCRIPTIONAL REGULATOR"/>
    <property type="match status" value="1"/>
</dbReference>
<dbReference type="Pfam" id="PF16859">
    <property type="entry name" value="TetR_C_11"/>
    <property type="match status" value="1"/>
</dbReference>
<accession>A0A3S9ZKD6</accession>